<evidence type="ECO:0000256" key="3">
    <source>
        <dbReference type="SAM" id="MobiDB-lite"/>
    </source>
</evidence>
<evidence type="ECO:0008006" key="6">
    <source>
        <dbReference type="Google" id="ProtNLM"/>
    </source>
</evidence>
<dbReference type="InterPro" id="IPR002347">
    <property type="entry name" value="SDR_fam"/>
</dbReference>
<name>A0ABP7ELI7_9ACTN</name>
<proteinExistence type="inferred from homology"/>
<feature type="region of interest" description="Disordered" evidence="3">
    <location>
        <begin position="46"/>
        <end position="73"/>
    </location>
</feature>
<dbReference type="PANTHER" id="PTHR44196">
    <property type="entry name" value="DEHYDROGENASE/REDUCTASE SDR FAMILY MEMBER 7B"/>
    <property type="match status" value="1"/>
</dbReference>
<reference evidence="5" key="1">
    <citation type="journal article" date="2019" name="Int. J. Syst. Evol. Microbiol.">
        <title>The Global Catalogue of Microorganisms (GCM) 10K type strain sequencing project: providing services to taxonomists for standard genome sequencing and annotation.</title>
        <authorList>
            <consortium name="The Broad Institute Genomics Platform"/>
            <consortium name="The Broad Institute Genome Sequencing Center for Infectious Disease"/>
            <person name="Wu L."/>
            <person name="Ma J."/>
        </authorList>
    </citation>
    <scope>NUCLEOTIDE SEQUENCE [LARGE SCALE GENOMIC DNA]</scope>
    <source>
        <strain evidence="5">JCM 30846</strain>
    </source>
</reference>
<dbReference type="PANTHER" id="PTHR44196:SF1">
    <property type="entry name" value="DEHYDROGENASE_REDUCTASE SDR FAMILY MEMBER 7B"/>
    <property type="match status" value="1"/>
</dbReference>
<comment type="caution">
    <text evidence="4">The sequence shown here is derived from an EMBL/GenBank/DDBJ whole genome shotgun (WGS) entry which is preliminary data.</text>
</comment>
<dbReference type="EMBL" id="BAABEP010000008">
    <property type="protein sequence ID" value="GAA3720682.1"/>
    <property type="molecule type" value="Genomic_DNA"/>
</dbReference>
<keyword evidence="2" id="KW-0560">Oxidoreductase</keyword>
<comment type="similarity">
    <text evidence="1">Belongs to the short-chain dehydrogenases/reductases (SDR) family.</text>
</comment>
<evidence type="ECO:0000313" key="5">
    <source>
        <dbReference type="Proteomes" id="UP001499884"/>
    </source>
</evidence>
<protein>
    <recommendedName>
        <fullName evidence="6">Short-chain dehydrogenase</fullName>
    </recommendedName>
</protein>
<organism evidence="4 5">
    <name type="scientific">Streptomyces tremellae</name>
    <dbReference type="NCBI Taxonomy" id="1124239"/>
    <lineage>
        <taxon>Bacteria</taxon>
        <taxon>Bacillati</taxon>
        <taxon>Actinomycetota</taxon>
        <taxon>Actinomycetes</taxon>
        <taxon>Kitasatosporales</taxon>
        <taxon>Streptomycetaceae</taxon>
        <taxon>Streptomyces</taxon>
    </lineage>
</organism>
<sequence>MARRAGGRAGGSVGGMTITVITGADKGLGYETARRLVERGHTVYEGARDAPRGRRAAGEPGARGRRAAGEPGARPLLIDITDEGSVRAAAEAVRAEAGRVDVLMNNAGVTGAGAPDETESAVLRRVYETHVFGAVRTVHAFLPLLTGGGATVVNAGGGLGSLRVAADPELRGAVPGWAPFPPPRRPR</sequence>
<dbReference type="PRINTS" id="PR00081">
    <property type="entry name" value="GDHRDH"/>
</dbReference>
<evidence type="ECO:0000256" key="1">
    <source>
        <dbReference type="ARBA" id="ARBA00006484"/>
    </source>
</evidence>
<gene>
    <name evidence="4" type="ORF">GCM10023082_17630</name>
</gene>
<dbReference type="SUPFAM" id="SSF51735">
    <property type="entry name" value="NAD(P)-binding Rossmann-fold domains"/>
    <property type="match status" value="1"/>
</dbReference>
<evidence type="ECO:0000256" key="2">
    <source>
        <dbReference type="ARBA" id="ARBA00023002"/>
    </source>
</evidence>
<evidence type="ECO:0000313" key="4">
    <source>
        <dbReference type="EMBL" id="GAA3720682.1"/>
    </source>
</evidence>
<dbReference type="InterPro" id="IPR036291">
    <property type="entry name" value="NAD(P)-bd_dom_sf"/>
</dbReference>
<dbReference type="Proteomes" id="UP001499884">
    <property type="component" value="Unassembled WGS sequence"/>
</dbReference>
<dbReference type="Pfam" id="PF00106">
    <property type="entry name" value="adh_short"/>
    <property type="match status" value="1"/>
</dbReference>
<keyword evidence="5" id="KW-1185">Reference proteome</keyword>
<accession>A0ABP7ELI7</accession>
<dbReference type="Gene3D" id="3.40.50.720">
    <property type="entry name" value="NAD(P)-binding Rossmann-like Domain"/>
    <property type="match status" value="1"/>
</dbReference>